<organism evidence="4 5">
    <name type="scientific">Clostridium yunnanense</name>
    <dbReference type="NCBI Taxonomy" id="2800325"/>
    <lineage>
        <taxon>Bacteria</taxon>
        <taxon>Bacillati</taxon>
        <taxon>Bacillota</taxon>
        <taxon>Clostridia</taxon>
        <taxon>Eubacteriales</taxon>
        <taxon>Clostridiaceae</taxon>
        <taxon>Clostridium</taxon>
    </lineage>
</organism>
<evidence type="ECO:0000259" key="3">
    <source>
        <dbReference type="Pfam" id="PF03358"/>
    </source>
</evidence>
<evidence type="ECO:0000256" key="2">
    <source>
        <dbReference type="ARBA" id="ARBA00022643"/>
    </source>
</evidence>
<dbReference type="RefSeq" id="WP_200266000.1">
    <property type="nucleotide sequence ID" value="NZ_JAENHN010000006.1"/>
</dbReference>
<evidence type="ECO:0000256" key="1">
    <source>
        <dbReference type="ARBA" id="ARBA00022630"/>
    </source>
</evidence>
<feature type="domain" description="NADPH-dependent FMN reductase-like" evidence="3">
    <location>
        <begin position="1"/>
        <end position="149"/>
    </location>
</feature>
<reference evidence="5" key="1">
    <citation type="submission" date="2021-01" db="EMBL/GenBank/DDBJ databases">
        <title>Genome public.</title>
        <authorList>
            <person name="Liu C."/>
            <person name="Sun Q."/>
        </authorList>
    </citation>
    <scope>NUCLEOTIDE SEQUENCE [LARGE SCALE GENOMIC DNA]</scope>
    <source>
        <strain evidence="5">YIM B02505</strain>
    </source>
</reference>
<comment type="caution">
    <text evidence="4">The sequence shown here is derived from an EMBL/GenBank/DDBJ whole genome shotgun (WGS) entry which is preliminary data.</text>
</comment>
<dbReference type="PANTHER" id="PTHR43278">
    <property type="entry name" value="NAD(P)H-DEPENDENT FMN-CONTAINING OXIDOREDUCTASE YWQN-RELATED"/>
    <property type="match status" value="1"/>
</dbReference>
<dbReference type="SUPFAM" id="SSF52218">
    <property type="entry name" value="Flavoproteins"/>
    <property type="match status" value="1"/>
</dbReference>
<evidence type="ECO:0000313" key="4">
    <source>
        <dbReference type="EMBL" id="MBK1809465.1"/>
    </source>
</evidence>
<dbReference type="InterPro" id="IPR005025">
    <property type="entry name" value="FMN_Rdtase-like_dom"/>
</dbReference>
<keyword evidence="1" id="KW-0285">Flavoprotein</keyword>
<accession>A0ABS1EJD2</accession>
<protein>
    <submittedName>
        <fullName evidence="4">Flavodoxin family protein</fullName>
    </submittedName>
</protein>
<proteinExistence type="predicted"/>
<keyword evidence="2" id="KW-0288">FMN</keyword>
<dbReference type="EMBL" id="JAENHN010000006">
    <property type="protein sequence ID" value="MBK1809465.1"/>
    <property type="molecule type" value="Genomic_DNA"/>
</dbReference>
<dbReference type="Proteomes" id="UP000596739">
    <property type="component" value="Unassembled WGS sequence"/>
</dbReference>
<sequence>MKVFGIIGSMNGINSREYQIIAKYFSAEKYKNADVKIITADQLNIKYCRGCCTCFNTGVCPLDSTDDMESIKKYLLEADLIIVSSPVYMHQVSGFMKNVLDRIAYWTHTFHLIGKRIVVCTSTSSSGSEYVISYLKKVMSALGGIVLGEIIVDDMTTIEEIEEKCKYINNMVSQSSVSLANISVSTFQHTLYKGLRSNLIEKEGYEHDYWLENNMFDYFTFKEYLLYRLNLYK</sequence>
<dbReference type="Pfam" id="PF03358">
    <property type="entry name" value="FMN_red"/>
    <property type="match status" value="1"/>
</dbReference>
<keyword evidence="5" id="KW-1185">Reference proteome</keyword>
<gene>
    <name evidence="4" type="ORF">JHL18_02240</name>
</gene>
<evidence type="ECO:0000313" key="5">
    <source>
        <dbReference type="Proteomes" id="UP000596739"/>
    </source>
</evidence>
<dbReference type="InterPro" id="IPR051796">
    <property type="entry name" value="ISF_SsuE-like"/>
</dbReference>
<dbReference type="Gene3D" id="3.40.50.360">
    <property type="match status" value="1"/>
</dbReference>
<name>A0ABS1EJD2_9CLOT</name>
<dbReference type="InterPro" id="IPR029039">
    <property type="entry name" value="Flavoprotein-like_sf"/>
</dbReference>
<dbReference type="PANTHER" id="PTHR43278:SF4">
    <property type="entry name" value="NAD(P)H-DEPENDENT FMN-CONTAINING OXIDOREDUCTASE YWQN-RELATED"/>
    <property type="match status" value="1"/>
</dbReference>